<name>A0AA88NCC5_CHASR</name>
<organism evidence="2 3">
    <name type="scientific">Channa striata</name>
    <name type="common">Snakehead murrel</name>
    <name type="synonym">Ophicephalus striatus</name>
    <dbReference type="NCBI Taxonomy" id="64152"/>
    <lineage>
        <taxon>Eukaryota</taxon>
        <taxon>Metazoa</taxon>
        <taxon>Chordata</taxon>
        <taxon>Craniata</taxon>
        <taxon>Vertebrata</taxon>
        <taxon>Euteleostomi</taxon>
        <taxon>Actinopterygii</taxon>
        <taxon>Neopterygii</taxon>
        <taxon>Teleostei</taxon>
        <taxon>Neoteleostei</taxon>
        <taxon>Acanthomorphata</taxon>
        <taxon>Anabantaria</taxon>
        <taxon>Anabantiformes</taxon>
        <taxon>Channoidei</taxon>
        <taxon>Channidae</taxon>
        <taxon>Channa</taxon>
    </lineage>
</organism>
<dbReference type="EMBL" id="JAUPFM010000004">
    <property type="protein sequence ID" value="KAK2854325.1"/>
    <property type="molecule type" value="Genomic_DNA"/>
</dbReference>
<evidence type="ECO:0000313" key="2">
    <source>
        <dbReference type="EMBL" id="KAK2854325.1"/>
    </source>
</evidence>
<reference evidence="2" key="1">
    <citation type="submission" date="2023-07" db="EMBL/GenBank/DDBJ databases">
        <title>Chromosome-level Genome Assembly of Striped Snakehead (Channa striata).</title>
        <authorList>
            <person name="Liu H."/>
        </authorList>
    </citation>
    <scope>NUCLEOTIDE SEQUENCE</scope>
    <source>
        <strain evidence="2">Gz</strain>
        <tissue evidence="2">Muscle</tissue>
    </source>
</reference>
<feature type="region of interest" description="Disordered" evidence="1">
    <location>
        <begin position="93"/>
        <end position="113"/>
    </location>
</feature>
<sequence>MTLGSFHFRVQLSDVLLSRRAVNCIHLDSQLCLSSDSMSEATSSRHWEPGARNTDIIENEISMATTCRYSHCHKARRGHFQCLRQNLPEHSLSVASRAARPPSMADHRQTPGQ</sequence>
<dbReference type="Proteomes" id="UP001187415">
    <property type="component" value="Unassembled WGS sequence"/>
</dbReference>
<proteinExistence type="predicted"/>
<evidence type="ECO:0000313" key="3">
    <source>
        <dbReference type="Proteomes" id="UP001187415"/>
    </source>
</evidence>
<protein>
    <submittedName>
        <fullName evidence="2">Uncharacterized protein</fullName>
    </submittedName>
</protein>
<comment type="caution">
    <text evidence="2">The sequence shown here is derived from an EMBL/GenBank/DDBJ whole genome shotgun (WGS) entry which is preliminary data.</text>
</comment>
<keyword evidence="3" id="KW-1185">Reference proteome</keyword>
<accession>A0AA88NCC5</accession>
<gene>
    <name evidence="2" type="ORF">Q5P01_006986</name>
</gene>
<dbReference type="AlphaFoldDB" id="A0AA88NCC5"/>
<evidence type="ECO:0000256" key="1">
    <source>
        <dbReference type="SAM" id="MobiDB-lite"/>
    </source>
</evidence>